<dbReference type="PANTHER" id="PTHR14344">
    <property type="entry name" value="WD REPEAT PROTEIN"/>
    <property type="match status" value="1"/>
</dbReference>
<evidence type="ECO:0000256" key="6">
    <source>
        <dbReference type="SAM" id="MobiDB-lite"/>
    </source>
</evidence>
<dbReference type="RefSeq" id="XP_009172233.1">
    <property type="nucleotide sequence ID" value="XM_009173969.1"/>
</dbReference>
<dbReference type="Gene3D" id="2.130.10.10">
    <property type="entry name" value="YVTN repeat-like/Quinoprotein amine dehydrogenase"/>
    <property type="match status" value="2"/>
</dbReference>
<dbReference type="KEGG" id="ovi:T265_08226"/>
<dbReference type="CTD" id="20322405"/>
<comment type="subcellular location">
    <subcellularLocation>
        <location evidence="1">Cytoplasm</location>
    </subcellularLocation>
</comment>
<proteinExistence type="predicted"/>
<keyword evidence="4" id="KW-0819">tRNA processing</keyword>
<dbReference type="GO" id="GO:0005737">
    <property type="term" value="C:cytoplasm"/>
    <property type="evidence" value="ECO:0007669"/>
    <property type="project" value="UniProtKB-SubCell"/>
</dbReference>
<evidence type="ECO:0008006" key="9">
    <source>
        <dbReference type="Google" id="ProtNLM"/>
    </source>
</evidence>
<feature type="compositionally biased region" description="Basic and acidic residues" evidence="6">
    <location>
        <begin position="1"/>
        <end position="10"/>
    </location>
</feature>
<evidence type="ECO:0000313" key="8">
    <source>
        <dbReference type="Proteomes" id="UP000054324"/>
    </source>
</evidence>
<sequence length="1421" mass="157208">MHCALEKSETGDENQPGQFNGKCRSGRIFSRGDSVLVSDYSVNHWSSGLILRRRGNVVYEVDVGGTVKTNLPLDVLETFELQPENESAESNIGVNPSPLQRRTEQRRIPVKRLQIDPRLRTYDLSPKGRSNSKTLSIRWHHCPVTAVHFVSKTKLLIGSANQLQLYDSQIGRVIHTWHFRQFTTIHHLELKNCEPFPFFMLILVKVSGSHFAIAVGGCRFYAGLASDSSLENIAQLWTEYCCDNIVHCSISLLEADTVCFFYLSAHGEIFLVRTNTHMKEGFVRIGEVTTSRVKSTMCYSGAVVGDCRLKGDCFKSVSFTGSTFGCIEIDQHVFRFLNSSSSPVCTTSHHTSLSCQKGAVFSIAIVHSTSTRFVRLVSAAEDRSIAIWTRALDDVEEKELTVDRYLGPWVLSNLLVAGSPDGDVIFEARIWRVFANDLGLLASGEDCRIVWYPWDSLQKKRIITGVHRGHGVWCVHVWTLNSDGDLLVVSGGNDGAVCISAVPHNQLKETSVFLSPRHANGPDNVAATESQLQTADPGNHDFVRCLFFGPTGRLFYLTDRGHFHTAEVCWSENPSSAVITLKPLFCRAVVKQLRGEVSQNDVDVFHSAEPDELVQSDGSPSSGRFFRGYTVSATNRSHTLTAIGDKQGQLGLFQVLTDTPYLACTDLRQLGRKVMNLTWLDESDLLIGLQNGPAVLLTVVRSVENSGLFIFSTKKRCLCFPPGSEMRWASTGCVVLRPCSDGLDLVTTVVVGTRDGGLYSYTSLQDHSLPSCEHPQWLMECCHGRGGCTTLATVFTAPSLSTIISCGRSHGELRLWHVTLGGNLVLIGLIPSCSSLTWVDRFYQTADNCFFALGFQSANFKAYLLGQSCGKGYSFSLDRLNRRALFRVNCGGGNRYWEWWVPTKETGRNQQMITKEPTSSSDTCLRTSLQCCSSGRFPILATVHRGDVILHSFVQRTVSPSLPFSPLYLRPSLHGRDVNCCLMFSVPLPDAHISDPLTALFCFAGGESTDLSSWALKADTLGRTDVTYHCSPEHHRGHISNIRCLSVPVILETHKTIGVNGLNGYMISGGGRGQIGIWRINLTDSTESSWRPGWLGSIRLALVKSTFTKQQVEFGYSVDTGTQEFAGDQSSSSKSISPRVCRTTDLRVMAIVSVEICQLDCCREPIVLTVAACSDGSIRLIAILPPTEVHPRSPKFIELGGLHQLASNNACPTFTPKCYLDMKLLESKCNQLVVIASNSDGECECWSVQWSDNLLDADELNATFQWSLISRPVQPFYKDTHPAFNCLDIESQKQILFVGADDGSLRVARISSQFNEPIQPEWLISETCHFAAIVRLAVLPTTDQLMIWNRVVTLAADHRLILWQFSIAGNRETVLRPLQRSILPGIGDPHGLALNITITDDSSKRPNWLLATGIGSFLIQI</sequence>
<gene>
    <name evidence="7" type="ORF">T265_08226</name>
</gene>
<reference evidence="7 8" key="1">
    <citation type="submission" date="2013-11" db="EMBL/GenBank/DDBJ databases">
        <title>Opisthorchis viverrini - life in the bile duct.</title>
        <authorList>
            <person name="Young N.D."/>
            <person name="Nagarajan N."/>
            <person name="Lin S.J."/>
            <person name="Korhonen P.K."/>
            <person name="Jex A.R."/>
            <person name="Hall R.S."/>
            <person name="Safavi-Hemami H."/>
            <person name="Kaewkong W."/>
            <person name="Bertrand D."/>
            <person name="Gao S."/>
            <person name="Seet Q."/>
            <person name="Wongkham S."/>
            <person name="Teh B.T."/>
            <person name="Wongkham C."/>
            <person name="Intapan P.M."/>
            <person name="Maleewong W."/>
            <person name="Yang X."/>
            <person name="Hu M."/>
            <person name="Wang Z."/>
            <person name="Hofmann A."/>
            <person name="Sternberg P.W."/>
            <person name="Tan P."/>
            <person name="Wang J."/>
            <person name="Gasser R.B."/>
        </authorList>
    </citation>
    <scope>NUCLEOTIDE SEQUENCE [LARGE SCALE GENOMIC DNA]</scope>
</reference>
<organism evidence="7 8">
    <name type="scientific">Opisthorchis viverrini</name>
    <name type="common">Southeast Asian liver fluke</name>
    <dbReference type="NCBI Taxonomy" id="6198"/>
    <lineage>
        <taxon>Eukaryota</taxon>
        <taxon>Metazoa</taxon>
        <taxon>Spiralia</taxon>
        <taxon>Lophotrochozoa</taxon>
        <taxon>Platyhelminthes</taxon>
        <taxon>Trematoda</taxon>
        <taxon>Digenea</taxon>
        <taxon>Opisthorchiida</taxon>
        <taxon>Opisthorchiata</taxon>
        <taxon>Opisthorchiidae</taxon>
        <taxon>Opisthorchis</taxon>
    </lineage>
</organism>
<evidence type="ECO:0000256" key="1">
    <source>
        <dbReference type="ARBA" id="ARBA00004496"/>
    </source>
</evidence>
<dbReference type="InterPro" id="IPR051973">
    <property type="entry name" value="tRNA_Anticodon_Mtase-Reg"/>
</dbReference>
<keyword evidence="8" id="KW-1185">Reference proteome</keyword>
<evidence type="ECO:0000256" key="5">
    <source>
        <dbReference type="ARBA" id="ARBA00022737"/>
    </source>
</evidence>
<dbReference type="InterPro" id="IPR015943">
    <property type="entry name" value="WD40/YVTN_repeat-like_dom_sf"/>
</dbReference>
<protein>
    <recommendedName>
        <fullName evidence="9">WD domain, G-beta repeat protein</fullName>
    </recommendedName>
</protein>
<dbReference type="SUPFAM" id="SSF69322">
    <property type="entry name" value="Tricorn protease domain 2"/>
    <property type="match status" value="1"/>
</dbReference>
<evidence type="ECO:0000256" key="3">
    <source>
        <dbReference type="ARBA" id="ARBA00022574"/>
    </source>
</evidence>
<name>A0A074ZED4_OPIVI</name>
<keyword evidence="2" id="KW-0963">Cytoplasm</keyword>
<dbReference type="GeneID" id="20322405"/>
<evidence type="ECO:0000313" key="7">
    <source>
        <dbReference type="EMBL" id="KER24017.1"/>
    </source>
</evidence>
<dbReference type="STRING" id="6198.A0A074ZED4"/>
<keyword evidence="5" id="KW-0677">Repeat</keyword>
<evidence type="ECO:0000256" key="2">
    <source>
        <dbReference type="ARBA" id="ARBA00022490"/>
    </source>
</evidence>
<dbReference type="OrthoDB" id="5594999at2759"/>
<dbReference type="EMBL" id="KL596826">
    <property type="protein sequence ID" value="KER24017.1"/>
    <property type="molecule type" value="Genomic_DNA"/>
</dbReference>
<accession>A0A074ZED4</accession>
<dbReference type="GO" id="GO:0030488">
    <property type="term" value="P:tRNA methylation"/>
    <property type="evidence" value="ECO:0007669"/>
    <property type="project" value="TreeGrafter"/>
</dbReference>
<dbReference type="PANTHER" id="PTHR14344:SF3">
    <property type="entry name" value="WD REPEAT-CONTAINING PROTEIN 6"/>
    <property type="match status" value="1"/>
</dbReference>
<dbReference type="Proteomes" id="UP000054324">
    <property type="component" value="Unassembled WGS sequence"/>
</dbReference>
<feature type="region of interest" description="Disordered" evidence="6">
    <location>
        <begin position="1"/>
        <end position="22"/>
    </location>
</feature>
<dbReference type="SUPFAM" id="SSF82171">
    <property type="entry name" value="DPP6 N-terminal domain-like"/>
    <property type="match status" value="1"/>
</dbReference>
<evidence type="ECO:0000256" key="4">
    <source>
        <dbReference type="ARBA" id="ARBA00022694"/>
    </source>
</evidence>
<keyword evidence="3" id="KW-0853">WD repeat</keyword>